<proteinExistence type="predicted"/>
<dbReference type="EMBL" id="MU118072">
    <property type="protein sequence ID" value="KAF9645964.1"/>
    <property type="molecule type" value="Genomic_DNA"/>
</dbReference>
<sequence>MARKNSFRQLEATEFSQTNLDWVEAGLQYAWPADSSKGMIAGFDLDVLPGRVRPSRGSVLKEERQPTSPRTPTTKERNKSRFGNAFYLCREFLRLTKLVIDTHFNAYPSQRCRRRFEFFDIYDKLIPCHDIEPVEKITEKLVPLVYKWCQGTNNSNDIWERSEGECVVLMETQRRRSKNTVLAHKDMAHTNAYGLIRGSQFPTLVFQLYGLVMDLLVLGLQRASEMAGPPQMSNNFLRHRNSSAEGVHHDGQLWKLNNCRVDATTTLGGVEGILEHTSFKGQPGRKLRNVQWYGLNQIPNRRFAPRWSPTITRANPYVGFQVQLDLTGKSVQNHSESRCGYSGMVLYSSRKRCHVLVKFDQGMEPVQIGTAFFDH</sequence>
<keyword evidence="2" id="KW-1185">Reference proteome</keyword>
<reference evidence="1" key="1">
    <citation type="submission" date="2019-10" db="EMBL/GenBank/DDBJ databases">
        <authorList>
            <consortium name="DOE Joint Genome Institute"/>
            <person name="Kuo A."/>
            <person name="Miyauchi S."/>
            <person name="Kiss E."/>
            <person name="Drula E."/>
            <person name="Kohler A."/>
            <person name="Sanchez-Garcia M."/>
            <person name="Andreopoulos B."/>
            <person name="Barry K.W."/>
            <person name="Bonito G."/>
            <person name="Buee M."/>
            <person name="Carver A."/>
            <person name="Chen C."/>
            <person name="Cichocki N."/>
            <person name="Clum A."/>
            <person name="Culley D."/>
            <person name="Crous P.W."/>
            <person name="Fauchery L."/>
            <person name="Girlanda M."/>
            <person name="Hayes R."/>
            <person name="Keri Z."/>
            <person name="Labutti K."/>
            <person name="Lipzen A."/>
            <person name="Lombard V."/>
            <person name="Magnuson J."/>
            <person name="Maillard F."/>
            <person name="Morin E."/>
            <person name="Murat C."/>
            <person name="Nolan M."/>
            <person name="Ohm R."/>
            <person name="Pangilinan J."/>
            <person name="Pereira M."/>
            <person name="Perotto S."/>
            <person name="Peter M."/>
            <person name="Riley R."/>
            <person name="Sitrit Y."/>
            <person name="Stielow B."/>
            <person name="Szollosi G."/>
            <person name="Zifcakova L."/>
            <person name="Stursova M."/>
            <person name="Spatafora J.W."/>
            <person name="Tedersoo L."/>
            <person name="Vaario L.-M."/>
            <person name="Yamada A."/>
            <person name="Yan M."/>
            <person name="Wang P."/>
            <person name="Xu J."/>
            <person name="Bruns T."/>
            <person name="Baldrian P."/>
            <person name="Vilgalys R."/>
            <person name="Henrissat B."/>
            <person name="Grigoriev I.V."/>
            <person name="Hibbett D."/>
            <person name="Nagy L.G."/>
            <person name="Martin F.M."/>
        </authorList>
    </citation>
    <scope>NUCLEOTIDE SEQUENCE</scope>
    <source>
        <strain evidence="1">P2</strain>
    </source>
</reference>
<evidence type="ECO:0000313" key="2">
    <source>
        <dbReference type="Proteomes" id="UP000886501"/>
    </source>
</evidence>
<comment type="caution">
    <text evidence="1">The sequence shown here is derived from an EMBL/GenBank/DDBJ whole genome shotgun (WGS) entry which is preliminary data.</text>
</comment>
<gene>
    <name evidence="1" type="ORF">BDM02DRAFT_3189263</name>
</gene>
<organism evidence="1 2">
    <name type="scientific">Thelephora ganbajun</name>
    <name type="common">Ganba fungus</name>
    <dbReference type="NCBI Taxonomy" id="370292"/>
    <lineage>
        <taxon>Eukaryota</taxon>
        <taxon>Fungi</taxon>
        <taxon>Dikarya</taxon>
        <taxon>Basidiomycota</taxon>
        <taxon>Agaricomycotina</taxon>
        <taxon>Agaricomycetes</taxon>
        <taxon>Thelephorales</taxon>
        <taxon>Thelephoraceae</taxon>
        <taxon>Thelephora</taxon>
    </lineage>
</organism>
<dbReference type="Proteomes" id="UP000886501">
    <property type="component" value="Unassembled WGS sequence"/>
</dbReference>
<reference evidence="1" key="2">
    <citation type="journal article" date="2020" name="Nat. Commun.">
        <title>Large-scale genome sequencing of mycorrhizal fungi provides insights into the early evolution of symbiotic traits.</title>
        <authorList>
            <person name="Miyauchi S."/>
            <person name="Kiss E."/>
            <person name="Kuo A."/>
            <person name="Drula E."/>
            <person name="Kohler A."/>
            <person name="Sanchez-Garcia M."/>
            <person name="Morin E."/>
            <person name="Andreopoulos B."/>
            <person name="Barry K.W."/>
            <person name="Bonito G."/>
            <person name="Buee M."/>
            <person name="Carver A."/>
            <person name="Chen C."/>
            <person name="Cichocki N."/>
            <person name="Clum A."/>
            <person name="Culley D."/>
            <person name="Crous P.W."/>
            <person name="Fauchery L."/>
            <person name="Girlanda M."/>
            <person name="Hayes R.D."/>
            <person name="Keri Z."/>
            <person name="LaButti K."/>
            <person name="Lipzen A."/>
            <person name="Lombard V."/>
            <person name="Magnuson J."/>
            <person name="Maillard F."/>
            <person name="Murat C."/>
            <person name="Nolan M."/>
            <person name="Ohm R.A."/>
            <person name="Pangilinan J."/>
            <person name="Pereira M.F."/>
            <person name="Perotto S."/>
            <person name="Peter M."/>
            <person name="Pfister S."/>
            <person name="Riley R."/>
            <person name="Sitrit Y."/>
            <person name="Stielow J.B."/>
            <person name="Szollosi G."/>
            <person name="Zifcakova L."/>
            <person name="Stursova M."/>
            <person name="Spatafora J.W."/>
            <person name="Tedersoo L."/>
            <person name="Vaario L.M."/>
            <person name="Yamada A."/>
            <person name="Yan M."/>
            <person name="Wang P."/>
            <person name="Xu J."/>
            <person name="Bruns T."/>
            <person name="Baldrian P."/>
            <person name="Vilgalys R."/>
            <person name="Dunand C."/>
            <person name="Henrissat B."/>
            <person name="Grigoriev I.V."/>
            <person name="Hibbett D."/>
            <person name="Nagy L.G."/>
            <person name="Martin F.M."/>
        </authorList>
    </citation>
    <scope>NUCLEOTIDE SEQUENCE</scope>
    <source>
        <strain evidence="1">P2</strain>
    </source>
</reference>
<name>A0ACB6Z8Y9_THEGA</name>
<evidence type="ECO:0000313" key="1">
    <source>
        <dbReference type="EMBL" id="KAF9645964.1"/>
    </source>
</evidence>
<protein>
    <submittedName>
        <fullName evidence="1">Uncharacterized protein</fullName>
    </submittedName>
</protein>
<accession>A0ACB6Z8Y9</accession>